<evidence type="ECO:0000313" key="2">
    <source>
        <dbReference type="WBParaSite" id="nRc.2.0.1.t22757-RA"/>
    </source>
</evidence>
<protein>
    <submittedName>
        <fullName evidence="2">Uncharacterized protein</fullName>
    </submittedName>
</protein>
<accession>A0A915J9C1</accession>
<keyword evidence="1" id="KW-1185">Reference proteome</keyword>
<dbReference type="WBParaSite" id="nRc.2.0.1.t22757-RA">
    <property type="protein sequence ID" value="nRc.2.0.1.t22757-RA"/>
    <property type="gene ID" value="nRc.2.0.1.g22757"/>
</dbReference>
<reference evidence="2" key="1">
    <citation type="submission" date="2022-11" db="UniProtKB">
        <authorList>
            <consortium name="WormBaseParasite"/>
        </authorList>
    </citation>
    <scope>IDENTIFICATION</scope>
</reference>
<proteinExistence type="predicted"/>
<evidence type="ECO:0000313" key="1">
    <source>
        <dbReference type="Proteomes" id="UP000887565"/>
    </source>
</evidence>
<organism evidence="1 2">
    <name type="scientific">Romanomermis culicivorax</name>
    <name type="common">Nematode worm</name>
    <dbReference type="NCBI Taxonomy" id="13658"/>
    <lineage>
        <taxon>Eukaryota</taxon>
        <taxon>Metazoa</taxon>
        <taxon>Ecdysozoa</taxon>
        <taxon>Nematoda</taxon>
        <taxon>Enoplea</taxon>
        <taxon>Dorylaimia</taxon>
        <taxon>Mermithida</taxon>
        <taxon>Mermithoidea</taxon>
        <taxon>Mermithidae</taxon>
        <taxon>Romanomermis</taxon>
    </lineage>
</organism>
<dbReference type="AlphaFoldDB" id="A0A915J9C1"/>
<dbReference type="Proteomes" id="UP000887565">
    <property type="component" value="Unplaced"/>
</dbReference>
<sequence length="230" mass="25396">MGLSAISVMGGIGSDMFEYFKILMLQGMLACRKHHERLIAVVEIMMAGSKRYSVLHCSKIIRACSEADIEGKNSKDAGECQFFGTLRNKYEYSIVSVRRFRVNNFRKKTMMHSLYGSLYHHDPLAAAAAVALMDPSLASSNNAAAAAVTMKDRTSAEQACKDPNPIIDGRKANVNLAYLGAKPRNNLQLVCSLQTFYKKQTIQQKFCLNNFDGSRTPVEKGRFGAAILAP</sequence>
<dbReference type="InterPro" id="IPR036940">
    <property type="entry name" value="PI3/4_kinase_cat_sf"/>
</dbReference>
<dbReference type="Gene3D" id="1.10.1070.11">
    <property type="entry name" value="Phosphatidylinositol 3-/4-kinase, catalytic domain"/>
    <property type="match status" value="1"/>
</dbReference>
<name>A0A915J9C1_ROMCU</name>